<accession>N1UUV2</accession>
<feature type="transmembrane region" description="Helical" evidence="2">
    <location>
        <begin position="87"/>
        <end position="107"/>
    </location>
</feature>
<keyword evidence="2" id="KW-0812">Transmembrane</keyword>
<organism evidence="3 4">
    <name type="scientific">Arthrobacter crystallopoietes BAB-32</name>
    <dbReference type="NCBI Taxonomy" id="1246476"/>
    <lineage>
        <taxon>Bacteria</taxon>
        <taxon>Bacillati</taxon>
        <taxon>Actinomycetota</taxon>
        <taxon>Actinomycetes</taxon>
        <taxon>Micrococcales</taxon>
        <taxon>Micrococcaceae</taxon>
        <taxon>Crystallibacter</taxon>
    </lineage>
</organism>
<evidence type="ECO:0000313" key="3">
    <source>
        <dbReference type="EMBL" id="EMY32800.1"/>
    </source>
</evidence>
<keyword evidence="2" id="KW-1133">Transmembrane helix</keyword>
<evidence type="ECO:0000313" key="4">
    <source>
        <dbReference type="Proteomes" id="UP000010729"/>
    </source>
</evidence>
<evidence type="ECO:0000256" key="1">
    <source>
        <dbReference type="SAM" id="MobiDB-lite"/>
    </source>
</evidence>
<dbReference type="OrthoDB" id="4955020at2"/>
<protein>
    <submittedName>
        <fullName evidence="3">Adhesin-like protein</fullName>
    </submittedName>
</protein>
<evidence type="ECO:0000256" key="2">
    <source>
        <dbReference type="SAM" id="Phobius"/>
    </source>
</evidence>
<feature type="compositionally biased region" description="Low complexity" evidence="1">
    <location>
        <begin position="147"/>
        <end position="158"/>
    </location>
</feature>
<feature type="compositionally biased region" description="Low complexity" evidence="1">
    <location>
        <begin position="182"/>
        <end position="198"/>
    </location>
</feature>
<dbReference type="RefSeq" id="WP_005272816.1">
    <property type="nucleotide sequence ID" value="NZ_ANPE02000231.1"/>
</dbReference>
<keyword evidence="4" id="KW-1185">Reference proteome</keyword>
<sequence length="294" mass="28339">MNRTVVNNDDAIRRLLDEAGVEQTAPLAASLLALKAAGSEAPVAGPSPELLAFMAPGTGEVPGTGDLPESDRTNVVPFRRRRGVRGAALGLAVVAATGLGVSGVAAANPDFRSAAGSAVEQVVRFFDPSTGSQQAVPAGDTRGGPADGSAHGSSDGAGSQNGDGAGSGEAGGAASGSGGSGSSSSGQSGAPEGSAADGTGKGTTGTGDAADPARVPEHAGGGALPEPGSVPSRTGETAQRLLEDARGTQPSGVVPSLPAEDGLPMDPAVPGDAGRTVPDLSADDPRQDPSLPKD</sequence>
<proteinExistence type="predicted"/>
<dbReference type="AlphaFoldDB" id="N1UUV2"/>
<feature type="region of interest" description="Disordered" evidence="1">
    <location>
        <begin position="128"/>
        <end position="294"/>
    </location>
</feature>
<comment type="caution">
    <text evidence="3">The sequence shown here is derived from an EMBL/GenBank/DDBJ whole genome shotgun (WGS) entry which is preliminary data.</text>
</comment>
<reference evidence="3 4" key="1">
    <citation type="journal article" date="2013" name="Genome Announc.">
        <title>Draft Genome Sequence of Arthrobacter crystallopoietes Strain BAB-32, Revealing Genes for Bioremediation.</title>
        <authorList>
            <person name="Joshi M.N."/>
            <person name="Pandit A.S."/>
            <person name="Sharma A."/>
            <person name="Pandya R.V."/>
            <person name="Desai S.M."/>
            <person name="Saxena A.K."/>
            <person name="Bagatharia S.B."/>
        </authorList>
    </citation>
    <scope>NUCLEOTIDE SEQUENCE [LARGE SCALE GENOMIC DNA]</scope>
    <source>
        <strain evidence="3 4">BAB-32</strain>
    </source>
</reference>
<dbReference type="Proteomes" id="UP000010729">
    <property type="component" value="Unassembled WGS sequence"/>
</dbReference>
<feature type="compositionally biased region" description="Basic and acidic residues" evidence="1">
    <location>
        <begin position="283"/>
        <end position="294"/>
    </location>
</feature>
<gene>
    <name evidence="3" type="ORF">D477_018289</name>
</gene>
<keyword evidence="2" id="KW-0472">Membrane</keyword>
<feature type="compositionally biased region" description="Gly residues" evidence="1">
    <location>
        <begin position="159"/>
        <end position="181"/>
    </location>
</feature>
<name>N1UUV2_9MICC</name>
<dbReference type="EMBL" id="ANPE02000231">
    <property type="protein sequence ID" value="EMY32800.1"/>
    <property type="molecule type" value="Genomic_DNA"/>
</dbReference>